<sequence>MNIFFTHDTPCWVDFTDERLPAFSHNYDCLLHGTSDSSQPPNTLCVEQGKPYGTWMKYIVEMSPFFGSRQGKGSGRSFSDFLPPLSPVGHPDTVTQPVVHGEDLIQLLPAVAGASMVT</sequence>
<name>A0A5E4GH42_PRUDU</name>
<organism evidence="1 2">
    <name type="scientific">Prunus dulcis</name>
    <name type="common">Almond</name>
    <name type="synonym">Amygdalus dulcis</name>
    <dbReference type="NCBI Taxonomy" id="3755"/>
    <lineage>
        <taxon>Eukaryota</taxon>
        <taxon>Viridiplantae</taxon>
        <taxon>Streptophyta</taxon>
        <taxon>Embryophyta</taxon>
        <taxon>Tracheophyta</taxon>
        <taxon>Spermatophyta</taxon>
        <taxon>Magnoliopsida</taxon>
        <taxon>eudicotyledons</taxon>
        <taxon>Gunneridae</taxon>
        <taxon>Pentapetalae</taxon>
        <taxon>rosids</taxon>
        <taxon>fabids</taxon>
        <taxon>Rosales</taxon>
        <taxon>Rosaceae</taxon>
        <taxon>Amygdaloideae</taxon>
        <taxon>Amygdaleae</taxon>
        <taxon>Prunus</taxon>
    </lineage>
</organism>
<evidence type="ECO:0000313" key="2">
    <source>
        <dbReference type="Proteomes" id="UP000327085"/>
    </source>
</evidence>
<dbReference type="Proteomes" id="UP000327085">
    <property type="component" value="Chromosome 2"/>
</dbReference>
<reference evidence="2" key="1">
    <citation type="journal article" date="2020" name="Plant J.">
        <title>Transposons played a major role in the diversification between the closely related almond and peach genomes: results from the almond genome sequence.</title>
        <authorList>
            <person name="Alioto T."/>
            <person name="Alexiou K.G."/>
            <person name="Bardil A."/>
            <person name="Barteri F."/>
            <person name="Castanera R."/>
            <person name="Cruz F."/>
            <person name="Dhingra A."/>
            <person name="Duval H."/>
            <person name="Fernandez I Marti A."/>
            <person name="Frias L."/>
            <person name="Galan B."/>
            <person name="Garcia J.L."/>
            <person name="Howad W."/>
            <person name="Gomez-Garrido J."/>
            <person name="Gut M."/>
            <person name="Julca I."/>
            <person name="Morata J."/>
            <person name="Puigdomenech P."/>
            <person name="Ribeca P."/>
            <person name="Rubio Cabetas M.J."/>
            <person name="Vlasova A."/>
            <person name="Wirthensohn M."/>
            <person name="Garcia-Mas J."/>
            <person name="Gabaldon T."/>
            <person name="Casacuberta J.M."/>
            <person name="Arus P."/>
        </authorList>
    </citation>
    <scope>NUCLEOTIDE SEQUENCE [LARGE SCALE GENOMIC DNA]</scope>
    <source>
        <strain evidence="2">cv. Texas</strain>
    </source>
</reference>
<dbReference type="InParanoid" id="A0A5E4GH42"/>
<gene>
    <name evidence="1" type="ORF">ALMOND_2B015079</name>
</gene>
<dbReference type="Gramene" id="VVA38973">
    <property type="protein sequence ID" value="VVA38973"/>
    <property type="gene ID" value="Prudul26B015079"/>
</dbReference>
<dbReference type="EMBL" id="CABIKO010000719">
    <property type="protein sequence ID" value="VVA38973.1"/>
    <property type="molecule type" value="Genomic_DNA"/>
</dbReference>
<accession>A0A5E4GH42</accession>
<dbReference type="AlphaFoldDB" id="A0A5E4GH42"/>
<proteinExistence type="predicted"/>
<protein>
    <submittedName>
        <fullName evidence="1">Uncharacterized protein</fullName>
    </submittedName>
</protein>
<evidence type="ECO:0000313" key="1">
    <source>
        <dbReference type="EMBL" id="VVA38973.1"/>
    </source>
</evidence>